<dbReference type="KEGG" id="lhb:D1010_05835"/>
<proteinExistence type="predicted"/>
<organism evidence="3 6">
    <name type="scientific">Schleiferilactobacillus harbinensis</name>
    <dbReference type="NCBI Taxonomy" id="304207"/>
    <lineage>
        <taxon>Bacteria</taxon>
        <taxon>Bacillati</taxon>
        <taxon>Bacillota</taxon>
        <taxon>Bacilli</taxon>
        <taxon>Lactobacillales</taxon>
        <taxon>Lactobacillaceae</taxon>
        <taxon>Schleiferilactobacillus</taxon>
    </lineage>
</organism>
<evidence type="ECO:0000313" key="6">
    <source>
        <dbReference type="Proteomes" id="UP000326779"/>
    </source>
</evidence>
<dbReference type="InterPro" id="IPR036397">
    <property type="entry name" value="RNaseH_sf"/>
</dbReference>
<dbReference type="InterPro" id="IPR012337">
    <property type="entry name" value="RNaseH-like_sf"/>
</dbReference>
<dbReference type="GO" id="GO:0003676">
    <property type="term" value="F:nucleic acid binding"/>
    <property type="evidence" value="ECO:0007669"/>
    <property type="project" value="InterPro"/>
</dbReference>
<dbReference type="InterPro" id="IPR025948">
    <property type="entry name" value="HTH-like_dom"/>
</dbReference>
<dbReference type="Pfam" id="PF13333">
    <property type="entry name" value="rve_2"/>
    <property type="match status" value="1"/>
</dbReference>
<dbReference type="EMBL" id="CP045143">
    <property type="protein sequence ID" value="QFR22243.1"/>
    <property type="molecule type" value="Genomic_DNA"/>
</dbReference>
<gene>
    <name evidence="3" type="ORF">D1010_01610</name>
    <name evidence="4" type="ORF">D1010_05835</name>
    <name evidence="5" type="ORF">D1010_13010</name>
</gene>
<dbReference type="SUPFAM" id="SSF53098">
    <property type="entry name" value="Ribonuclease H-like"/>
    <property type="match status" value="1"/>
</dbReference>
<evidence type="ECO:0000256" key="1">
    <source>
        <dbReference type="ARBA" id="ARBA00002286"/>
    </source>
</evidence>
<dbReference type="Proteomes" id="UP000326779">
    <property type="component" value="Chromosome"/>
</dbReference>
<dbReference type="NCBIfam" id="NF033516">
    <property type="entry name" value="transpos_IS3"/>
    <property type="match status" value="1"/>
</dbReference>
<dbReference type="GO" id="GO:0015074">
    <property type="term" value="P:DNA integration"/>
    <property type="evidence" value="ECO:0007669"/>
    <property type="project" value="InterPro"/>
</dbReference>
<dbReference type="InterPro" id="IPR050900">
    <property type="entry name" value="Transposase_IS3/IS150/IS904"/>
</dbReference>
<evidence type="ECO:0000313" key="4">
    <source>
        <dbReference type="EMBL" id="QFR22999.1"/>
    </source>
</evidence>
<dbReference type="Gene3D" id="3.30.420.10">
    <property type="entry name" value="Ribonuclease H-like superfamily/Ribonuclease H"/>
    <property type="match status" value="1"/>
</dbReference>
<dbReference type="AlphaFoldDB" id="A0A5P8M1E9"/>
<reference evidence="3 6" key="1">
    <citation type="submission" date="2019-10" db="EMBL/GenBank/DDBJ databases">
        <title>The completed genome of Lactobacillus harbinensis M1.</title>
        <authorList>
            <person name="Zheng Y."/>
        </authorList>
    </citation>
    <scope>NUCLEOTIDE SEQUENCE [LARGE SCALE GENOMIC DNA]</scope>
    <source>
        <strain evidence="3 6">M1</strain>
    </source>
</reference>
<dbReference type="EMBL" id="CP045143">
    <property type="protein sequence ID" value="QFR24227.1"/>
    <property type="molecule type" value="Genomic_DNA"/>
</dbReference>
<dbReference type="KEGG" id="lhb:D1010_13010"/>
<dbReference type="PROSITE" id="PS50994">
    <property type="entry name" value="INTEGRASE"/>
    <property type="match status" value="1"/>
</dbReference>
<dbReference type="PANTHER" id="PTHR46889">
    <property type="entry name" value="TRANSPOSASE INSF FOR INSERTION SEQUENCE IS3B-RELATED"/>
    <property type="match status" value="1"/>
</dbReference>
<comment type="function">
    <text evidence="1">Involved in the transposition of the insertion sequence.</text>
</comment>
<dbReference type="Pfam" id="PF00665">
    <property type="entry name" value="rve"/>
    <property type="match status" value="1"/>
</dbReference>
<protein>
    <submittedName>
        <fullName evidence="3">IS3 family transposase</fullName>
    </submittedName>
</protein>
<dbReference type="InterPro" id="IPR001584">
    <property type="entry name" value="Integrase_cat-core"/>
</dbReference>
<evidence type="ECO:0000313" key="3">
    <source>
        <dbReference type="EMBL" id="QFR22243.1"/>
    </source>
</evidence>
<feature type="domain" description="Integrase catalytic" evidence="2">
    <location>
        <begin position="133"/>
        <end position="296"/>
    </location>
</feature>
<evidence type="ECO:0000259" key="2">
    <source>
        <dbReference type="PROSITE" id="PS50994"/>
    </source>
</evidence>
<dbReference type="PANTHER" id="PTHR46889:SF4">
    <property type="entry name" value="TRANSPOSASE INSO FOR INSERTION SEQUENCE ELEMENT IS911B-RELATED"/>
    <property type="match status" value="1"/>
</dbReference>
<dbReference type="EMBL" id="CP045143">
    <property type="protein sequence ID" value="QFR22999.1"/>
    <property type="molecule type" value="Genomic_DNA"/>
</dbReference>
<dbReference type="InterPro" id="IPR048020">
    <property type="entry name" value="Transpos_IS3"/>
</dbReference>
<sequence length="297" mass="34397">MRGRIEEQSAAQKAAVVDTLRHDYPLKELLVLAQLPRATFYDRLKRKDKPDKYTALKAFIKKTFHDSYETYGYRRIHVMARRAGFKCSPNTVLRLMGQLDLSVTLYSRHTSGYHSYKGKVGTVNDNLLHQQFNAQKPFAVLHTDVTQVRLVNRSWGYISAIIDEASREVITIIVTNSANKEQLRLTLDDLAKKLPSGVTPIMHSDQGWQYQTREYQIRLHAMGIVPSMSRKGNCHDNAPMESFFNLLKRERLNRQPIKDIKELKQIVTHYARWFNHDRISLNKNGLTPIEYRNQAAA</sequence>
<accession>A0A5P8M1E9</accession>
<dbReference type="Pfam" id="PF13276">
    <property type="entry name" value="HTH_21"/>
    <property type="match status" value="1"/>
</dbReference>
<dbReference type="RefSeq" id="WP_152260120.1">
    <property type="nucleotide sequence ID" value="NZ_CP045143.1"/>
</dbReference>
<dbReference type="KEGG" id="lhb:D1010_01610"/>
<name>A0A5P8M1E9_9LACO</name>
<evidence type="ECO:0000313" key="5">
    <source>
        <dbReference type="EMBL" id="QFR24227.1"/>
    </source>
</evidence>